<sequence length="192" mass="21375">MKSKIIFILFLCAGLFFSCNQDEGPKTSNEYFVKFNVNNANVNFPGNPSQPATFFYDPNGEVYAGIIQGFAQGSNGTKNAIQISFYNEEEFEINKTYELQNPILYNTSTVPRVSITYFDAEGKIFNAVVLQQDNTAIMVKDRASIRFKNIGNSTIEGTFEGLLMGPFDVASGRGNEERLIASGEFKLPLIKN</sequence>
<gene>
    <name evidence="2" type="ORF">ACFSKV_05595</name>
</gene>
<name>A0ABW5B4H4_9BACT</name>
<organism evidence="2 3">
    <name type="scientific">Shivajiella indica</name>
    <dbReference type="NCBI Taxonomy" id="872115"/>
    <lineage>
        <taxon>Bacteria</taxon>
        <taxon>Pseudomonadati</taxon>
        <taxon>Bacteroidota</taxon>
        <taxon>Cytophagia</taxon>
        <taxon>Cytophagales</taxon>
        <taxon>Cyclobacteriaceae</taxon>
        <taxon>Shivajiella</taxon>
    </lineage>
</organism>
<accession>A0ABW5B4H4</accession>
<proteinExistence type="predicted"/>
<feature type="signal peptide" evidence="1">
    <location>
        <begin position="1"/>
        <end position="21"/>
    </location>
</feature>
<dbReference type="EMBL" id="JBHUIV010000010">
    <property type="protein sequence ID" value="MFD2201028.1"/>
    <property type="molecule type" value="Genomic_DNA"/>
</dbReference>
<evidence type="ECO:0000256" key="1">
    <source>
        <dbReference type="SAM" id="SignalP"/>
    </source>
</evidence>
<evidence type="ECO:0000313" key="3">
    <source>
        <dbReference type="Proteomes" id="UP001597414"/>
    </source>
</evidence>
<keyword evidence="1" id="KW-0732">Signal</keyword>
<evidence type="ECO:0000313" key="2">
    <source>
        <dbReference type="EMBL" id="MFD2201028.1"/>
    </source>
</evidence>
<feature type="chain" id="PRO_5046794080" description="DUF4843 domain-containing protein" evidence="1">
    <location>
        <begin position="22"/>
        <end position="192"/>
    </location>
</feature>
<dbReference type="RefSeq" id="WP_380800916.1">
    <property type="nucleotide sequence ID" value="NZ_JBHUIV010000010.1"/>
</dbReference>
<evidence type="ECO:0008006" key="4">
    <source>
        <dbReference type="Google" id="ProtNLM"/>
    </source>
</evidence>
<keyword evidence="3" id="KW-1185">Reference proteome</keyword>
<reference evidence="3" key="1">
    <citation type="journal article" date="2019" name="Int. J. Syst. Evol. Microbiol.">
        <title>The Global Catalogue of Microorganisms (GCM) 10K type strain sequencing project: providing services to taxonomists for standard genome sequencing and annotation.</title>
        <authorList>
            <consortium name="The Broad Institute Genomics Platform"/>
            <consortium name="The Broad Institute Genome Sequencing Center for Infectious Disease"/>
            <person name="Wu L."/>
            <person name="Ma J."/>
        </authorList>
    </citation>
    <scope>NUCLEOTIDE SEQUENCE [LARGE SCALE GENOMIC DNA]</scope>
    <source>
        <strain evidence="3">KCTC 19812</strain>
    </source>
</reference>
<dbReference type="PROSITE" id="PS51257">
    <property type="entry name" value="PROKAR_LIPOPROTEIN"/>
    <property type="match status" value="1"/>
</dbReference>
<protein>
    <recommendedName>
        <fullName evidence="4">DUF4843 domain-containing protein</fullName>
    </recommendedName>
</protein>
<dbReference type="Proteomes" id="UP001597414">
    <property type="component" value="Unassembled WGS sequence"/>
</dbReference>
<comment type="caution">
    <text evidence="2">The sequence shown here is derived from an EMBL/GenBank/DDBJ whole genome shotgun (WGS) entry which is preliminary data.</text>
</comment>